<dbReference type="EMBL" id="AP024169">
    <property type="protein sequence ID" value="BCN29969.1"/>
    <property type="molecule type" value="Genomic_DNA"/>
</dbReference>
<keyword evidence="2" id="KW-1185">Reference proteome</keyword>
<dbReference type="AlphaFoldDB" id="A0A7R7EJN8"/>
<name>A0A7R7EJN8_9FIRM</name>
<proteinExistence type="predicted"/>
<dbReference type="KEGG" id="ahb:bsdtb5_12640"/>
<protein>
    <recommendedName>
        <fullName evidence="3">Ubiquitin-like domain-containing protein</fullName>
    </recommendedName>
</protein>
<organism evidence="1 2">
    <name type="scientific">Anaeromicropila herbilytica</name>
    <dbReference type="NCBI Taxonomy" id="2785025"/>
    <lineage>
        <taxon>Bacteria</taxon>
        <taxon>Bacillati</taxon>
        <taxon>Bacillota</taxon>
        <taxon>Clostridia</taxon>
        <taxon>Lachnospirales</taxon>
        <taxon>Lachnospiraceae</taxon>
        <taxon>Anaeromicropila</taxon>
    </lineage>
</organism>
<evidence type="ECO:0008006" key="3">
    <source>
        <dbReference type="Google" id="ProtNLM"/>
    </source>
</evidence>
<dbReference type="RefSeq" id="WP_271715223.1">
    <property type="nucleotide sequence ID" value="NZ_AP024169.1"/>
</dbReference>
<reference evidence="1 2" key="1">
    <citation type="submission" date="2020-11" db="EMBL/GenBank/DDBJ databases">
        <title>Draft genome sequencing of a Lachnospiraceae strain isolated from anoxic soil subjected to BSD treatment.</title>
        <authorList>
            <person name="Uek A."/>
            <person name="Tonouchi A."/>
        </authorList>
    </citation>
    <scope>NUCLEOTIDE SEQUENCE [LARGE SCALE GENOMIC DNA]</scope>
    <source>
        <strain evidence="1 2">TB5</strain>
    </source>
</reference>
<gene>
    <name evidence="1" type="ORF">bsdtb5_12640</name>
</gene>
<sequence length="82" mass="9518">MILVDIYVPSFDKEYDFHLDEKTPISILLEEITEMISQKEQCDMKGNLSELMLCSYESREILTNTKTLKECNVITGSRLLLL</sequence>
<accession>A0A7R7EJN8</accession>
<evidence type="ECO:0000313" key="2">
    <source>
        <dbReference type="Proteomes" id="UP000595897"/>
    </source>
</evidence>
<dbReference type="Proteomes" id="UP000595897">
    <property type="component" value="Chromosome"/>
</dbReference>
<evidence type="ECO:0000313" key="1">
    <source>
        <dbReference type="EMBL" id="BCN29969.1"/>
    </source>
</evidence>